<dbReference type="EMBL" id="MN740451">
    <property type="protein sequence ID" value="QHU27063.1"/>
    <property type="molecule type" value="Genomic_DNA"/>
</dbReference>
<feature type="transmembrane region" description="Helical" evidence="2">
    <location>
        <begin position="58"/>
        <end position="76"/>
    </location>
</feature>
<sequence length="86" mass="9156">MILDDLEDLEGFALIKSLFIEPEPFKGGGGGSGGGGGGGGGGRGSSSRNKNKLKDNPYFPIFIFFIILYSLTFIFFNTQGSSKKNK</sequence>
<feature type="region of interest" description="Disordered" evidence="1">
    <location>
        <begin position="25"/>
        <end position="55"/>
    </location>
</feature>
<organism evidence="3">
    <name type="scientific">viral metagenome</name>
    <dbReference type="NCBI Taxonomy" id="1070528"/>
    <lineage>
        <taxon>unclassified sequences</taxon>
        <taxon>metagenomes</taxon>
        <taxon>organismal metagenomes</taxon>
    </lineage>
</organism>
<accession>A0A6C0L900</accession>
<name>A0A6C0L900_9ZZZZ</name>
<keyword evidence="2" id="KW-0472">Membrane</keyword>
<evidence type="ECO:0000313" key="3">
    <source>
        <dbReference type="EMBL" id="QHU27063.1"/>
    </source>
</evidence>
<evidence type="ECO:0000256" key="2">
    <source>
        <dbReference type="SAM" id="Phobius"/>
    </source>
</evidence>
<keyword evidence="2" id="KW-0812">Transmembrane</keyword>
<dbReference type="AlphaFoldDB" id="A0A6C0L900"/>
<proteinExistence type="predicted"/>
<feature type="compositionally biased region" description="Gly residues" evidence="1">
    <location>
        <begin position="26"/>
        <end position="44"/>
    </location>
</feature>
<protein>
    <submittedName>
        <fullName evidence="3">Uncharacterized protein</fullName>
    </submittedName>
</protein>
<reference evidence="3" key="1">
    <citation type="journal article" date="2020" name="Nature">
        <title>Giant virus diversity and host interactions through global metagenomics.</title>
        <authorList>
            <person name="Schulz F."/>
            <person name="Roux S."/>
            <person name="Paez-Espino D."/>
            <person name="Jungbluth S."/>
            <person name="Walsh D.A."/>
            <person name="Denef V.J."/>
            <person name="McMahon K.D."/>
            <person name="Konstantinidis K.T."/>
            <person name="Eloe-Fadrosh E.A."/>
            <person name="Kyrpides N.C."/>
            <person name="Woyke T."/>
        </authorList>
    </citation>
    <scope>NUCLEOTIDE SEQUENCE</scope>
    <source>
        <strain evidence="3">GVMAG-M-3300027763-16</strain>
    </source>
</reference>
<keyword evidence="2" id="KW-1133">Transmembrane helix</keyword>
<evidence type="ECO:0000256" key="1">
    <source>
        <dbReference type="SAM" id="MobiDB-lite"/>
    </source>
</evidence>